<dbReference type="GO" id="GO:0016835">
    <property type="term" value="F:carbon-oxygen lyase activity"/>
    <property type="evidence" value="ECO:0007669"/>
    <property type="project" value="InterPro"/>
</dbReference>
<dbReference type="GO" id="GO:0046348">
    <property type="term" value="P:amino sugar catabolic process"/>
    <property type="evidence" value="ECO:0007669"/>
    <property type="project" value="InterPro"/>
</dbReference>
<dbReference type="Pfam" id="PF01380">
    <property type="entry name" value="SIS"/>
    <property type="match status" value="1"/>
</dbReference>
<keyword evidence="5" id="KW-1185">Reference proteome</keyword>
<dbReference type="GO" id="GO:0097367">
    <property type="term" value="F:carbohydrate derivative binding"/>
    <property type="evidence" value="ECO:0007669"/>
    <property type="project" value="InterPro"/>
</dbReference>
<comment type="caution">
    <text evidence="4">The sequence shown here is derived from an EMBL/GenBank/DDBJ whole genome shotgun (WGS) entry which is preliminary data.</text>
</comment>
<accession>A0A940S0L8</accession>
<dbReference type="EMBL" id="JAGISH010000003">
    <property type="protein sequence ID" value="MBP0482162.1"/>
    <property type="molecule type" value="Genomic_DNA"/>
</dbReference>
<evidence type="ECO:0000313" key="4">
    <source>
        <dbReference type="EMBL" id="MBP0482162.1"/>
    </source>
</evidence>
<protein>
    <submittedName>
        <fullName evidence="4">N-acetylmuramic acid 6-phosphate etherase</fullName>
        <ecNumber evidence="4">4.2.1.126</ecNumber>
    </submittedName>
</protein>
<dbReference type="RefSeq" id="WP_209360028.1">
    <property type="nucleotide sequence ID" value="NZ_JAGISH010000003.1"/>
</dbReference>
<dbReference type="GO" id="GO:0009254">
    <property type="term" value="P:peptidoglycan turnover"/>
    <property type="evidence" value="ECO:0007669"/>
    <property type="project" value="TreeGrafter"/>
</dbReference>
<evidence type="ECO:0000259" key="3">
    <source>
        <dbReference type="PROSITE" id="PS51464"/>
    </source>
</evidence>
<dbReference type="NCBIfam" id="NF003915">
    <property type="entry name" value="PRK05441.1"/>
    <property type="match status" value="1"/>
</dbReference>
<dbReference type="Gene3D" id="3.40.50.10490">
    <property type="entry name" value="Glucose-6-phosphate isomerase like protein, domain 1"/>
    <property type="match status" value="1"/>
</dbReference>
<dbReference type="Proteomes" id="UP000675940">
    <property type="component" value="Unassembled WGS sequence"/>
</dbReference>
<evidence type="ECO:0000313" key="5">
    <source>
        <dbReference type="Proteomes" id="UP000675940"/>
    </source>
</evidence>
<dbReference type="GO" id="GO:0016803">
    <property type="term" value="F:ether hydrolase activity"/>
    <property type="evidence" value="ECO:0007669"/>
    <property type="project" value="TreeGrafter"/>
</dbReference>
<dbReference type="Gene3D" id="1.10.8.1080">
    <property type="match status" value="1"/>
</dbReference>
<sequence length="306" mass="31137">MPDSPRPVDALPPEAALRAMLDGQQAALRVIEGALEQIAAASDLMAKTLKGGGRVVYVAAGSSGLMALADACELPGTFGIDPAQLRLAMAGGIPTGPWMPGHTEDETDTSAVDDLSEDDLVIALSASGTTPQACALADAAQARGVTVVALACVAEAPLLKRADVAIALPTPAEVVEGSTRLGAGTAQKAALNMLSTLAGIRLGHVHEGLMVNLRADNAKLRARATGIVARLAATDCDTAAAALRATDGNTKAAVLVAEGHDPATAARLLHDNDHDLRRALASERAMGACNTKSLLSRPTIQQGETT</sequence>
<dbReference type="PROSITE" id="PS51464">
    <property type="entry name" value="SIS"/>
    <property type="match status" value="1"/>
</dbReference>
<keyword evidence="1 4" id="KW-0456">Lyase</keyword>
<gene>
    <name evidence="4" type="ORF">J5474_06610</name>
</gene>
<dbReference type="CDD" id="cd05007">
    <property type="entry name" value="SIS_Etherase"/>
    <property type="match status" value="1"/>
</dbReference>
<dbReference type="InterPro" id="IPR040190">
    <property type="entry name" value="MURQ/GCKR"/>
</dbReference>
<proteinExistence type="predicted"/>
<dbReference type="SUPFAM" id="SSF53697">
    <property type="entry name" value="SIS domain"/>
    <property type="match status" value="1"/>
</dbReference>
<dbReference type="InterPro" id="IPR046348">
    <property type="entry name" value="SIS_dom_sf"/>
</dbReference>
<reference evidence="4" key="1">
    <citation type="submission" date="2021-03" db="EMBL/GenBank/DDBJ databases">
        <title>Sagittula salina sp. nov. strain M10.9X isolated from the marine waste.</title>
        <authorList>
            <person name="Satari L."/>
            <person name="Molina-Menor E."/>
            <person name="Vidal-Verdu A."/>
            <person name="Pascual J."/>
            <person name="Pereto J."/>
            <person name="Porcar M."/>
        </authorList>
    </citation>
    <scope>NUCLEOTIDE SEQUENCE</scope>
    <source>
        <strain evidence="4">M10.9X</strain>
    </source>
</reference>
<evidence type="ECO:0000256" key="1">
    <source>
        <dbReference type="ARBA" id="ARBA00023239"/>
    </source>
</evidence>
<dbReference type="PANTHER" id="PTHR10088">
    <property type="entry name" value="GLUCOKINASE REGULATORY PROTEIN"/>
    <property type="match status" value="1"/>
</dbReference>
<evidence type="ECO:0000256" key="2">
    <source>
        <dbReference type="ARBA" id="ARBA00023277"/>
    </source>
</evidence>
<dbReference type="AlphaFoldDB" id="A0A940S0L8"/>
<organism evidence="4 5">
    <name type="scientific">Sagittula salina</name>
    <dbReference type="NCBI Taxonomy" id="2820268"/>
    <lineage>
        <taxon>Bacteria</taxon>
        <taxon>Pseudomonadati</taxon>
        <taxon>Pseudomonadota</taxon>
        <taxon>Alphaproteobacteria</taxon>
        <taxon>Rhodobacterales</taxon>
        <taxon>Roseobacteraceae</taxon>
        <taxon>Sagittula</taxon>
    </lineage>
</organism>
<keyword evidence="2" id="KW-0119">Carbohydrate metabolism</keyword>
<dbReference type="InterPro" id="IPR005488">
    <property type="entry name" value="Etherase_MurQ"/>
</dbReference>
<name>A0A940S0L8_9RHOB</name>
<dbReference type="EC" id="4.2.1.126" evidence="4"/>
<dbReference type="InterPro" id="IPR001347">
    <property type="entry name" value="SIS_dom"/>
</dbReference>
<dbReference type="PANTHER" id="PTHR10088:SF4">
    <property type="entry name" value="GLUCOKINASE REGULATORY PROTEIN"/>
    <property type="match status" value="1"/>
</dbReference>
<feature type="domain" description="SIS" evidence="3">
    <location>
        <begin position="45"/>
        <end position="204"/>
    </location>
</feature>